<proteinExistence type="predicted"/>
<dbReference type="AlphaFoldDB" id="A0A8J6PKF0"/>
<dbReference type="InterPro" id="IPR001343">
    <property type="entry name" value="Hemolysn_Ca-bd"/>
</dbReference>
<dbReference type="Proteomes" id="UP000643405">
    <property type="component" value="Unassembled WGS sequence"/>
</dbReference>
<dbReference type="InterPro" id="IPR011049">
    <property type="entry name" value="Serralysin-like_metalloprot_C"/>
</dbReference>
<dbReference type="Pfam" id="PF00353">
    <property type="entry name" value="HemolysinCabind"/>
    <property type="match status" value="2"/>
</dbReference>
<dbReference type="GO" id="GO:0005509">
    <property type="term" value="F:calcium ion binding"/>
    <property type="evidence" value="ECO:0007669"/>
    <property type="project" value="InterPro"/>
</dbReference>
<accession>A0A8J6PKF0</accession>
<reference evidence="1" key="1">
    <citation type="submission" date="2020-09" db="EMBL/GenBank/DDBJ databases">
        <title>Genome seq and assembly of Tianweitania sp.</title>
        <authorList>
            <person name="Chhetri G."/>
        </authorList>
    </citation>
    <scope>NUCLEOTIDE SEQUENCE</scope>
    <source>
        <strain evidence="1">Rool2</strain>
    </source>
</reference>
<organism evidence="1 2">
    <name type="scientific">Oryzicola mucosus</name>
    <dbReference type="NCBI Taxonomy" id="2767425"/>
    <lineage>
        <taxon>Bacteria</taxon>
        <taxon>Pseudomonadati</taxon>
        <taxon>Pseudomonadota</taxon>
        <taxon>Alphaproteobacteria</taxon>
        <taxon>Hyphomicrobiales</taxon>
        <taxon>Phyllobacteriaceae</taxon>
        <taxon>Oryzicola</taxon>
    </lineage>
</organism>
<comment type="caution">
    <text evidence="1">The sequence shown here is derived from an EMBL/GenBank/DDBJ whole genome shotgun (WGS) entry which is preliminary data.</text>
</comment>
<protein>
    <submittedName>
        <fullName evidence="1">Calcium-binding protein</fullName>
    </submittedName>
</protein>
<evidence type="ECO:0000313" key="2">
    <source>
        <dbReference type="Proteomes" id="UP000643405"/>
    </source>
</evidence>
<evidence type="ECO:0000313" key="1">
    <source>
        <dbReference type="EMBL" id="MBD0415983.1"/>
    </source>
</evidence>
<dbReference type="EMBL" id="JACVVX010000004">
    <property type="protein sequence ID" value="MBD0415983.1"/>
    <property type="molecule type" value="Genomic_DNA"/>
</dbReference>
<sequence>MNGNAGNNTLDGKAGADTLAGHAGNDTYYVDNAGDNVVEANGEGTDKVISTVSYTLAGRYVETLDLVGTDNTNATGNKTANLLDGNNGNNVLNGMLGNDTLAGKGGADTFVFDQLLGASNVDHISDFSAVDDTIRLENAVFIGLSTGGLSSAAFRSNTTGLAGDASDRIIYETDTGELYFDRDGSGSTYAPVLFAVLDNKAAVTYQDFIVV</sequence>
<gene>
    <name evidence="1" type="ORF">ICI42_15085</name>
</gene>
<keyword evidence="2" id="KW-1185">Reference proteome</keyword>
<dbReference type="PRINTS" id="PR00313">
    <property type="entry name" value="CABNDNGRPT"/>
</dbReference>
<dbReference type="SUPFAM" id="SSF51120">
    <property type="entry name" value="beta-Roll"/>
    <property type="match status" value="1"/>
</dbReference>
<dbReference type="Gene3D" id="2.150.10.10">
    <property type="entry name" value="Serralysin-like metalloprotease, C-terminal"/>
    <property type="match status" value="2"/>
</dbReference>
<name>A0A8J6PKF0_9HYPH</name>